<dbReference type="GO" id="GO:0006002">
    <property type="term" value="P:fructose 6-phosphate metabolic process"/>
    <property type="evidence" value="ECO:0007669"/>
    <property type="project" value="TreeGrafter"/>
</dbReference>
<organism evidence="5 6">
    <name type="scientific">Faecalibacterium prausnitzii</name>
    <dbReference type="NCBI Taxonomy" id="853"/>
    <lineage>
        <taxon>Bacteria</taxon>
        <taxon>Bacillati</taxon>
        <taxon>Bacillota</taxon>
        <taxon>Clostridia</taxon>
        <taxon>Eubacteriales</taxon>
        <taxon>Oscillospiraceae</taxon>
        <taxon>Faecalibacterium</taxon>
    </lineage>
</organism>
<dbReference type="PROSITE" id="PS51464">
    <property type="entry name" value="SIS"/>
    <property type="match status" value="1"/>
</dbReference>
<comment type="caution">
    <text evidence="5">The sequence shown here is derived from an EMBL/GenBank/DDBJ whole genome shotgun (WGS) entry which is preliminary data.</text>
</comment>
<evidence type="ECO:0000256" key="1">
    <source>
        <dbReference type="ARBA" id="ARBA00001031"/>
    </source>
</evidence>
<evidence type="ECO:0000259" key="4">
    <source>
        <dbReference type="PROSITE" id="PS51464"/>
    </source>
</evidence>
<dbReference type="GO" id="GO:0004360">
    <property type="term" value="F:glutamine-fructose-6-phosphate transaminase (isomerizing) activity"/>
    <property type="evidence" value="ECO:0007669"/>
    <property type="project" value="UniProtKB-EC"/>
</dbReference>
<dbReference type="AlphaFoldDB" id="A0A3E2TZQ2"/>
<dbReference type="Gene3D" id="3.40.50.10490">
    <property type="entry name" value="Glucose-6-phosphate isomerase like protein, domain 1"/>
    <property type="match status" value="2"/>
</dbReference>
<dbReference type="Proteomes" id="UP000260991">
    <property type="component" value="Unassembled WGS sequence"/>
</dbReference>
<gene>
    <name evidence="5" type="ORF">DWZ46_13010</name>
</gene>
<evidence type="ECO:0000256" key="2">
    <source>
        <dbReference type="ARBA" id="ARBA00012916"/>
    </source>
</evidence>
<comment type="catalytic activity">
    <reaction evidence="1">
        <text>D-fructose 6-phosphate + L-glutamine = D-glucosamine 6-phosphate + L-glutamate</text>
        <dbReference type="Rhea" id="RHEA:13237"/>
        <dbReference type="ChEBI" id="CHEBI:29985"/>
        <dbReference type="ChEBI" id="CHEBI:58359"/>
        <dbReference type="ChEBI" id="CHEBI:58725"/>
        <dbReference type="ChEBI" id="CHEBI:61527"/>
        <dbReference type="EC" id="2.6.1.16"/>
    </reaction>
</comment>
<dbReference type="EC" id="2.6.1.16" evidence="2"/>
<dbReference type="SUPFAM" id="SSF53697">
    <property type="entry name" value="SIS domain"/>
    <property type="match status" value="1"/>
</dbReference>
<dbReference type="GO" id="GO:0097367">
    <property type="term" value="F:carbohydrate derivative binding"/>
    <property type="evidence" value="ECO:0007669"/>
    <property type="project" value="InterPro"/>
</dbReference>
<dbReference type="PANTHER" id="PTHR10937:SF0">
    <property type="entry name" value="GLUTAMINE--FRUCTOSE-6-PHOSPHATE TRANSAMINASE (ISOMERIZING)"/>
    <property type="match status" value="1"/>
</dbReference>
<proteinExistence type="predicted"/>
<dbReference type="Pfam" id="PF01380">
    <property type="entry name" value="SIS"/>
    <property type="match status" value="1"/>
</dbReference>
<dbReference type="InterPro" id="IPR046348">
    <property type="entry name" value="SIS_dom_sf"/>
</dbReference>
<evidence type="ECO:0000313" key="5">
    <source>
        <dbReference type="EMBL" id="RGB86815.1"/>
    </source>
</evidence>
<reference evidence="5 6" key="1">
    <citation type="submission" date="2018-08" db="EMBL/GenBank/DDBJ databases">
        <title>A genome reference for cultivated species of the human gut microbiota.</title>
        <authorList>
            <person name="Zou Y."/>
            <person name="Xue W."/>
            <person name="Luo G."/>
        </authorList>
    </citation>
    <scope>NUCLEOTIDE SEQUENCE [LARGE SCALE GENOMIC DNA]</scope>
    <source>
        <strain evidence="5 6">AF32-8AC</strain>
    </source>
</reference>
<accession>A0A3E2TZQ2</accession>
<dbReference type="InterPro" id="IPR001347">
    <property type="entry name" value="SIS_dom"/>
</dbReference>
<evidence type="ECO:0000256" key="3">
    <source>
        <dbReference type="ARBA" id="ARBA00016090"/>
    </source>
</evidence>
<dbReference type="GO" id="GO:0006047">
    <property type="term" value="P:UDP-N-acetylglucosamine metabolic process"/>
    <property type="evidence" value="ECO:0007669"/>
    <property type="project" value="TreeGrafter"/>
</dbReference>
<dbReference type="EMBL" id="QVER01000021">
    <property type="protein sequence ID" value="RGB86815.1"/>
    <property type="molecule type" value="Genomic_DNA"/>
</dbReference>
<name>A0A3E2TZQ2_9FIRM</name>
<evidence type="ECO:0000313" key="6">
    <source>
        <dbReference type="Proteomes" id="UP000260991"/>
    </source>
</evidence>
<protein>
    <recommendedName>
        <fullName evidence="3">Glutamine--fructose-6-phosphate aminotransferase [isomerizing]</fullName>
        <ecNumber evidence="2">2.6.1.16</ecNumber>
    </recommendedName>
</protein>
<dbReference type="PANTHER" id="PTHR10937">
    <property type="entry name" value="GLUCOSAMINE--FRUCTOSE-6-PHOSPHATE AMINOTRANSFERASE, ISOMERIZING"/>
    <property type="match status" value="1"/>
</dbReference>
<dbReference type="RefSeq" id="WP_158403799.1">
    <property type="nucleotide sequence ID" value="NZ_QVER01000021.1"/>
</dbReference>
<sequence length="376" mass="41272">MAHPNYIKMHIRTVPELLRDCAETMYQRVKNTLEDEKLEQTQMVVMTGCGYSYAAACNGAEFIEKIAGIPARALYSVDASRHQSLDVLPKGEQTLFIGVSGSGVVARVAEGLMRFRTKGAYAVAFSGDMQSKCARAAQVTVDISTPTVNIERGLPLRGYAATLLAFCGVAWRIAILQGRKSEAERLAFYEDLVVSADELQKTLPEIEHQVSDFARKVYQTASVYELVGSGTGFTSAWLGRQELVGQVGVFGVECSAEDWLHSTFFAARPETIPTVLISPPNSPARSRLEEVEGYMAYLRRPLCVIGQSISEATSVINLPYTDNELLNPFLELAPVSLLAGEICELTGEEYSRGFRERWDFSKGGAATENSEIVILN</sequence>
<dbReference type="GO" id="GO:0006487">
    <property type="term" value="P:protein N-linked glycosylation"/>
    <property type="evidence" value="ECO:0007669"/>
    <property type="project" value="TreeGrafter"/>
</dbReference>
<feature type="domain" description="SIS" evidence="4">
    <location>
        <begin position="34"/>
        <end position="179"/>
    </location>
</feature>